<dbReference type="InterPro" id="IPR003594">
    <property type="entry name" value="HATPase_dom"/>
</dbReference>
<dbReference type="InterPro" id="IPR005467">
    <property type="entry name" value="His_kinase_dom"/>
</dbReference>
<evidence type="ECO:0000259" key="12">
    <source>
        <dbReference type="PROSITE" id="PS50113"/>
    </source>
</evidence>
<dbReference type="SMART" id="SM00091">
    <property type="entry name" value="PAS"/>
    <property type="match status" value="4"/>
</dbReference>
<gene>
    <name evidence="13" type="ORF">Cri9333_1029</name>
</gene>
<organism evidence="13 14">
    <name type="scientific">Crinalium epipsammum PCC 9333</name>
    <dbReference type="NCBI Taxonomy" id="1173022"/>
    <lineage>
        <taxon>Bacteria</taxon>
        <taxon>Bacillati</taxon>
        <taxon>Cyanobacteriota</taxon>
        <taxon>Cyanophyceae</taxon>
        <taxon>Gomontiellales</taxon>
        <taxon>Gomontiellaceae</taxon>
        <taxon>Crinalium</taxon>
    </lineage>
</organism>
<dbReference type="InterPro" id="IPR035965">
    <property type="entry name" value="PAS-like_dom_sf"/>
</dbReference>
<dbReference type="PROSITE" id="PS50113">
    <property type="entry name" value="PAC"/>
    <property type="match status" value="2"/>
</dbReference>
<evidence type="ECO:0000256" key="5">
    <source>
        <dbReference type="ARBA" id="ARBA00022679"/>
    </source>
</evidence>
<dbReference type="Gene3D" id="3.30.450.40">
    <property type="match status" value="2"/>
</dbReference>
<dbReference type="Proteomes" id="UP000010472">
    <property type="component" value="Chromosome"/>
</dbReference>
<dbReference type="NCBIfam" id="TIGR00229">
    <property type="entry name" value="sensory_box"/>
    <property type="match status" value="3"/>
</dbReference>
<feature type="domain" description="PAC" evidence="12">
    <location>
        <begin position="641"/>
        <end position="694"/>
    </location>
</feature>
<sequence>MKVTEAQNEVNRLAALHQYQIVETPPEETFDAIARLAAQICQTPVAVINFIDDRLQWFKAHIGLEITQMPPKIGLCHRCIQQRDGLVIPDTLADEQSRSNPVVNNYPYVRFYAGVPLIVPGEYSIGTLCVVDYKPRELTSQQLEALRLLSLQVVNQLEIRRNSLAEKAYFQTNSHLQINTHSSILTPVAAEVKEIAISSMRTSEEIKAEIQQTLGFFPPFFSSALGNPHVFENLWQQTRSAYLNNPLSPIFKEKLSTYLSRYCSVPYCMIVHSSSLRPLGVEAREVLALLQASPPQETEINKHLQVLQAQPDLQTNLPAENSVVEESLLYCAIYIAVAKEEAEFYKFELRRLLGNINYQHLITLIAYVKTCHEWMEAYPEVMYEEDQRAINYLAPLISEEPGLADFFRNYVEQVKIERQTWATRLAQLEERKRNEQALRLSEEKFRSLVEQTNDWVWEIDANAAFTYVSPQVQKIVGYEPVELIGKTTFDLMSVTEAQRFLLVISEFLSKKAPFINLEKTLIHKNGNLVVLETSGSPVFDDQGVLIGYRGIARDVTERKRAEEALRRSEQRIRIINEAIPQQVWTARPNGLLEYVNKRVLDYFERSFDEMIDAGWQSVIHPDDLPKCLEIWGESLATGERYEIEFRLFKASEATYRWHLGRAVPIYDEDGRIVSWFGTNTDIHDRKLAEAERDRFFSLSLDNLAIANFDGYFTRLNPAWEETTGYTTEELLTQPYLNFVHPEDINVTNAESEKLANGNLTQYFENRYRCKDGSLKWLAWKSVAVVEAGLVYAIARDVTPKKLAEQERQQLLQREQTARAEAEATRNRINNILESITDAFFAVDEQWKFTYLNHQAEVLLQRKREELIDESIWDEFPHAVGSMFERNYRKVVSERVSVTFEEFYSPLNSWFEVYAYPSKDGMSVYFKNITERKLAQAELQLQNRRAQLFSEISLKIRQSLQLEEILESTVTEIKRILQADRVLVYRILADGTGSAIAESVNPQWSSILEKTFPSEVFPEEYRELYSKGRIRAISDVTNGELAPCLTDFVQNFNVKAKLVVPIILNEQLWGLLIAHQCENTRQWSSFETELLEQLANQISIALAQSQLLEQETRQRLELMRSNEELQQFAYIASHDLQEPLRKIQAFGDRLKLKHSNVLNEQGIDYLERMQSAAQRMQVLINDLLSLSRVTTKSQRFVTVDLNQVVQEVLSDLEIRIQQTKGRVEVDNLPTIDADPLQMRQLIQNLISNALKFHPEEEAPVIKIYSKSINNHIQPPSNFSPVSDNYEIVVEDNGIGFDEKYLDRIFNVFQRLHSRSEYEGTGMGLAICRKIVEQHNGSITAKSQLGHGAKFIVTLPSIANKGEKNIEGAATSHHINGG</sequence>
<dbReference type="CDD" id="cd00130">
    <property type="entry name" value="PAS"/>
    <property type="match status" value="4"/>
</dbReference>
<dbReference type="PANTHER" id="PTHR43304">
    <property type="entry name" value="PHYTOCHROME-LIKE PROTEIN CPH1"/>
    <property type="match status" value="1"/>
</dbReference>
<feature type="domain" description="PAS" evidence="11">
    <location>
        <begin position="441"/>
        <end position="511"/>
    </location>
</feature>
<dbReference type="InterPro" id="IPR001610">
    <property type="entry name" value="PAC"/>
</dbReference>
<name>K9VV05_9CYAN</name>
<dbReference type="InterPro" id="IPR036890">
    <property type="entry name" value="HATPase_C_sf"/>
</dbReference>
<proteinExistence type="inferred from homology"/>
<feature type="coiled-coil region" evidence="8">
    <location>
        <begin position="800"/>
        <end position="827"/>
    </location>
</feature>
<dbReference type="Pfam" id="PF01590">
    <property type="entry name" value="GAF"/>
    <property type="match status" value="2"/>
</dbReference>
<dbReference type="FunFam" id="3.30.565.10:FF:000006">
    <property type="entry name" value="Sensor histidine kinase WalK"/>
    <property type="match status" value="1"/>
</dbReference>
<feature type="coiled-coil region" evidence="8">
    <location>
        <begin position="551"/>
        <end position="578"/>
    </location>
</feature>
<feature type="domain" description="PAC" evidence="12">
    <location>
        <begin position="515"/>
        <end position="567"/>
    </location>
</feature>
<dbReference type="InterPro" id="IPR000014">
    <property type="entry name" value="PAS"/>
</dbReference>
<reference evidence="13 14" key="1">
    <citation type="submission" date="2012-06" db="EMBL/GenBank/DDBJ databases">
        <title>Finished chromosome of genome of Crinalium epipsammum PCC 9333.</title>
        <authorList>
            <consortium name="US DOE Joint Genome Institute"/>
            <person name="Gugger M."/>
            <person name="Coursin T."/>
            <person name="Rippka R."/>
            <person name="Tandeau De Marsac N."/>
            <person name="Huntemann M."/>
            <person name="Wei C.-L."/>
            <person name="Han J."/>
            <person name="Detter J.C."/>
            <person name="Han C."/>
            <person name="Tapia R."/>
            <person name="Davenport K."/>
            <person name="Daligault H."/>
            <person name="Erkkila T."/>
            <person name="Gu W."/>
            <person name="Munk A.C.C."/>
            <person name="Teshima H."/>
            <person name="Xu Y."/>
            <person name="Chain P."/>
            <person name="Chen A."/>
            <person name="Krypides N."/>
            <person name="Mavromatis K."/>
            <person name="Markowitz V."/>
            <person name="Szeto E."/>
            <person name="Ivanova N."/>
            <person name="Mikhailova N."/>
            <person name="Ovchinnikova G."/>
            <person name="Pagani I."/>
            <person name="Pati A."/>
            <person name="Goodwin L."/>
            <person name="Peters L."/>
            <person name="Pitluck S."/>
            <person name="Woyke T."/>
            <person name="Kerfeld C."/>
        </authorList>
    </citation>
    <scope>NUCLEOTIDE SEQUENCE [LARGE SCALE GENOMIC DNA]</scope>
    <source>
        <strain evidence="13 14">PCC 9333</strain>
    </source>
</reference>
<dbReference type="SUPFAM" id="SSF47384">
    <property type="entry name" value="Homodimeric domain of signal transducing histidine kinase"/>
    <property type="match status" value="1"/>
</dbReference>
<dbReference type="STRING" id="1173022.Cri9333_1029"/>
<evidence type="ECO:0000259" key="9">
    <source>
        <dbReference type="PROSITE" id="PS50046"/>
    </source>
</evidence>
<dbReference type="Pfam" id="PF00512">
    <property type="entry name" value="HisKA"/>
    <property type="match status" value="1"/>
</dbReference>
<evidence type="ECO:0000259" key="10">
    <source>
        <dbReference type="PROSITE" id="PS50109"/>
    </source>
</evidence>
<dbReference type="InterPro" id="IPR003018">
    <property type="entry name" value="GAF"/>
</dbReference>
<keyword evidence="14" id="KW-1185">Reference proteome</keyword>
<keyword evidence="8" id="KW-0175">Coiled coil</keyword>
<dbReference type="KEGG" id="cep:Cri9333_1029"/>
<dbReference type="EC" id="2.7.13.3" evidence="3"/>
<dbReference type="RefSeq" id="WP_015202065.1">
    <property type="nucleotide sequence ID" value="NC_019753.1"/>
</dbReference>
<evidence type="ECO:0000256" key="7">
    <source>
        <dbReference type="ARBA" id="ARBA00023012"/>
    </source>
</evidence>
<feature type="domain" description="PAS" evidence="11">
    <location>
        <begin position="568"/>
        <end position="638"/>
    </location>
</feature>
<dbReference type="Gene3D" id="3.30.565.10">
    <property type="entry name" value="Histidine kinase-like ATPase, C-terminal domain"/>
    <property type="match status" value="1"/>
</dbReference>
<evidence type="ECO:0000256" key="6">
    <source>
        <dbReference type="ARBA" id="ARBA00022777"/>
    </source>
</evidence>
<dbReference type="SMART" id="SM00387">
    <property type="entry name" value="HATPase_c"/>
    <property type="match status" value="1"/>
</dbReference>
<dbReference type="SMART" id="SM00086">
    <property type="entry name" value="PAC"/>
    <property type="match status" value="3"/>
</dbReference>
<dbReference type="InterPro" id="IPR029016">
    <property type="entry name" value="GAF-like_dom_sf"/>
</dbReference>
<dbReference type="eggNOG" id="COG2202">
    <property type="taxonomic scope" value="Bacteria"/>
</dbReference>
<dbReference type="EMBL" id="CP003620">
    <property type="protein sequence ID" value="AFZ11943.1"/>
    <property type="molecule type" value="Genomic_DNA"/>
</dbReference>
<evidence type="ECO:0000256" key="2">
    <source>
        <dbReference type="ARBA" id="ARBA00006402"/>
    </source>
</evidence>
<dbReference type="Pfam" id="PF08447">
    <property type="entry name" value="PAS_3"/>
    <property type="match status" value="2"/>
</dbReference>
<dbReference type="InterPro" id="IPR004358">
    <property type="entry name" value="Sig_transdc_His_kin-like_C"/>
</dbReference>
<dbReference type="Gene3D" id="1.20.1290.10">
    <property type="entry name" value="AhpD-like"/>
    <property type="match status" value="1"/>
</dbReference>
<evidence type="ECO:0000256" key="1">
    <source>
        <dbReference type="ARBA" id="ARBA00000085"/>
    </source>
</evidence>
<dbReference type="SUPFAM" id="SSF55781">
    <property type="entry name" value="GAF domain-like"/>
    <property type="match status" value="2"/>
</dbReference>
<dbReference type="InterPro" id="IPR016132">
    <property type="entry name" value="Phyto_chromo_attachment"/>
</dbReference>
<evidence type="ECO:0000313" key="14">
    <source>
        <dbReference type="Proteomes" id="UP000010472"/>
    </source>
</evidence>
<dbReference type="FunFam" id="3.30.450.20:FF:000099">
    <property type="entry name" value="Sensory box sensor histidine kinase"/>
    <property type="match status" value="1"/>
</dbReference>
<dbReference type="eggNOG" id="COG2128">
    <property type="taxonomic scope" value="Bacteria"/>
</dbReference>
<comment type="similarity">
    <text evidence="2">In the N-terminal section; belongs to the phytochrome family.</text>
</comment>
<accession>K9VV05</accession>
<dbReference type="SUPFAM" id="SSF55874">
    <property type="entry name" value="ATPase domain of HSP90 chaperone/DNA topoisomerase II/histidine kinase"/>
    <property type="match status" value="1"/>
</dbReference>
<evidence type="ECO:0000256" key="3">
    <source>
        <dbReference type="ARBA" id="ARBA00012438"/>
    </source>
</evidence>
<dbReference type="eggNOG" id="COG2203">
    <property type="taxonomic scope" value="Bacteria"/>
</dbReference>
<dbReference type="InterPro" id="IPR029032">
    <property type="entry name" value="AhpD-like"/>
</dbReference>
<dbReference type="PATRIC" id="fig|1173022.3.peg.1115"/>
<keyword evidence="4" id="KW-0597">Phosphoprotein</keyword>
<dbReference type="HOGENOM" id="CLU_255919_0_0_3"/>
<dbReference type="Gene3D" id="1.10.287.130">
    <property type="match status" value="1"/>
</dbReference>
<keyword evidence="7" id="KW-0902">Two-component regulatory system</keyword>
<dbReference type="PROSITE" id="PS50046">
    <property type="entry name" value="PHYTOCHROME_2"/>
    <property type="match status" value="1"/>
</dbReference>
<dbReference type="PROSITE" id="PS50109">
    <property type="entry name" value="HIS_KIN"/>
    <property type="match status" value="1"/>
</dbReference>
<dbReference type="SUPFAM" id="SSF55785">
    <property type="entry name" value="PYP-like sensor domain (PAS domain)"/>
    <property type="match status" value="4"/>
</dbReference>
<dbReference type="InterPro" id="IPR036097">
    <property type="entry name" value="HisK_dim/P_sf"/>
</dbReference>
<feature type="domain" description="PAS" evidence="11">
    <location>
        <begin position="688"/>
        <end position="758"/>
    </location>
</feature>
<dbReference type="InterPro" id="IPR003661">
    <property type="entry name" value="HisK_dim/P_dom"/>
</dbReference>
<dbReference type="PANTHER" id="PTHR43304:SF1">
    <property type="entry name" value="PAC DOMAIN-CONTAINING PROTEIN"/>
    <property type="match status" value="1"/>
</dbReference>
<feature type="domain" description="Histidine kinase" evidence="10">
    <location>
        <begin position="1130"/>
        <end position="1357"/>
    </location>
</feature>
<dbReference type="OrthoDB" id="9808408at2"/>
<evidence type="ECO:0000256" key="4">
    <source>
        <dbReference type="ARBA" id="ARBA00022553"/>
    </source>
</evidence>
<keyword evidence="6 13" id="KW-0418">Kinase</keyword>
<keyword evidence="5" id="KW-0808">Transferase</keyword>
<dbReference type="PROSITE" id="PS50112">
    <property type="entry name" value="PAS"/>
    <property type="match status" value="4"/>
</dbReference>
<evidence type="ECO:0000313" key="13">
    <source>
        <dbReference type="EMBL" id="AFZ11943.1"/>
    </source>
</evidence>
<dbReference type="eggNOG" id="COG4251">
    <property type="taxonomic scope" value="Bacteria"/>
</dbReference>
<dbReference type="SUPFAM" id="SSF69118">
    <property type="entry name" value="AhpD-like"/>
    <property type="match status" value="1"/>
</dbReference>
<evidence type="ECO:0000256" key="8">
    <source>
        <dbReference type="SAM" id="Coils"/>
    </source>
</evidence>
<dbReference type="PRINTS" id="PR00344">
    <property type="entry name" value="BCTRLSENSOR"/>
</dbReference>
<dbReference type="InterPro" id="IPR013656">
    <property type="entry name" value="PAS_4"/>
</dbReference>
<dbReference type="InterPro" id="IPR013655">
    <property type="entry name" value="PAS_fold_3"/>
</dbReference>
<comment type="catalytic activity">
    <reaction evidence="1">
        <text>ATP + protein L-histidine = ADP + protein N-phospho-L-histidine.</text>
        <dbReference type="EC" id="2.7.13.3"/>
    </reaction>
</comment>
<dbReference type="Gene3D" id="3.30.450.20">
    <property type="entry name" value="PAS domain"/>
    <property type="match status" value="4"/>
</dbReference>
<dbReference type="Pfam" id="PF08448">
    <property type="entry name" value="PAS_4"/>
    <property type="match status" value="2"/>
</dbReference>
<feature type="domain" description="PAS" evidence="11">
    <location>
        <begin position="824"/>
        <end position="877"/>
    </location>
</feature>
<dbReference type="CDD" id="cd00082">
    <property type="entry name" value="HisKA"/>
    <property type="match status" value="1"/>
</dbReference>
<dbReference type="SMART" id="SM00065">
    <property type="entry name" value="GAF"/>
    <property type="match status" value="2"/>
</dbReference>
<dbReference type="InterPro" id="IPR052162">
    <property type="entry name" value="Sensor_kinase/Photoreceptor"/>
</dbReference>
<evidence type="ECO:0000259" key="11">
    <source>
        <dbReference type="PROSITE" id="PS50112"/>
    </source>
</evidence>
<dbReference type="SMART" id="SM00388">
    <property type="entry name" value="HisKA"/>
    <property type="match status" value="1"/>
</dbReference>
<dbReference type="GO" id="GO:0000155">
    <property type="term" value="F:phosphorelay sensor kinase activity"/>
    <property type="evidence" value="ECO:0007669"/>
    <property type="project" value="InterPro"/>
</dbReference>
<protein>
    <recommendedName>
        <fullName evidence="3">histidine kinase</fullName>
        <ecNumber evidence="3">2.7.13.3</ecNumber>
    </recommendedName>
</protein>
<feature type="domain" description="Phytochrome chromophore attachment site" evidence="9">
    <location>
        <begin position="960"/>
        <end position="1096"/>
    </location>
</feature>
<dbReference type="InterPro" id="IPR000700">
    <property type="entry name" value="PAS-assoc_C"/>
</dbReference>
<feature type="coiled-coil region" evidence="8">
    <location>
        <begin position="411"/>
        <end position="438"/>
    </location>
</feature>
<dbReference type="Pfam" id="PF02518">
    <property type="entry name" value="HATPase_c"/>
    <property type="match status" value="1"/>
</dbReference>